<dbReference type="EMBL" id="OCMT01000004">
    <property type="protein sequence ID" value="SOD20278.1"/>
    <property type="molecule type" value="Genomic_DNA"/>
</dbReference>
<sequence>MALKSGKDEIEYLLSQVFKKYETETGSKLNLNTNRRNYEDIARMLSNISNQLPFTAEELGHGYYPEDRSSSKTEYPYQKYDVTGGQIKDAYNGLVAKPRSFLVDACYIYLYAMGRNRFEENIADTNLLETEEGAQPQIVNRTKGANVKMLAIVMVLIMVLAIAVFQWMASKSELATLKKDLVITPYQPTQKEIAKLEGVWMVYIGSPQARKSDSNRFHKFVRNIVNVKYKDGYFLFNRYGAGFDHYGYMQYESPDVISIRSYVKGSENKIEAPRLSLMRLSGNKDKIMVISASWNFDAGANNDIIGIREVYIKQGNDGEIKEVINTMENHACNCKIVQWKTDKGEKAFYLRNEFLDTIKDEALKKLIDENSILLRYPDSVTVLKR</sequence>
<dbReference type="AlphaFoldDB" id="A0A286AEE9"/>
<dbReference type="RefSeq" id="WP_097133745.1">
    <property type="nucleotide sequence ID" value="NZ_OCMT01000004.1"/>
</dbReference>
<evidence type="ECO:0000256" key="1">
    <source>
        <dbReference type="SAM" id="Phobius"/>
    </source>
</evidence>
<dbReference type="Proteomes" id="UP000219281">
    <property type="component" value="Unassembled WGS sequence"/>
</dbReference>
<evidence type="ECO:0000313" key="3">
    <source>
        <dbReference type="Proteomes" id="UP000219281"/>
    </source>
</evidence>
<keyword evidence="3" id="KW-1185">Reference proteome</keyword>
<protein>
    <submittedName>
        <fullName evidence="2">Uncharacterized protein</fullName>
    </submittedName>
</protein>
<dbReference type="OrthoDB" id="741750at2"/>
<keyword evidence="1" id="KW-0812">Transmembrane</keyword>
<name>A0A286AEE9_9SPHI</name>
<keyword evidence="1" id="KW-0472">Membrane</keyword>
<evidence type="ECO:0000313" key="2">
    <source>
        <dbReference type="EMBL" id="SOD20278.1"/>
    </source>
</evidence>
<gene>
    <name evidence="2" type="ORF">SAMN06297358_3992</name>
</gene>
<organism evidence="2 3">
    <name type="scientific">Pedobacter xixiisoli</name>
    <dbReference type="NCBI Taxonomy" id="1476464"/>
    <lineage>
        <taxon>Bacteria</taxon>
        <taxon>Pseudomonadati</taxon>
        <taxon>Bacteroidota</taxon>
        <taxon>Sphingobacteriia</taxon>
        <taxon>Sphingobacteriales</taxon>
        <taxon>Sphingobacteriaceae</taxon>
        <taxon>Pedobacter</taxon>
    </lineage>
</organism>
<reference evidence="3" key="1">
    <citation type="submission" date="2017-09" db="EMBL/GenBank/DDBJ databases">
        <authorList>
            <person name="Varghese N."/>
            <person name="Submissions S."/>
        </authorList>
    </citation>
    <scope>NUCLEOTIDE SEQUENCE [LARGE SCALE GENOMIC DNA]</scope>
    <source>
        <strain evidence="3">CGMCC 1.12803</strain>
    </source>
</reference>
<proteinExistence type="predicted"/>
<accession>A0A286AEE9</accession>
<feature type="transmembrane region" description="Helical" evidence="1">
    <location>
        <begin position="149"/>
        <end position="169"/>
    </location>
</feature>
<keyword evidence="1" id="KW-1133">Transmembrane helix</keyword>